<dbReference type="InterPro" id="IPR036249">
    <property type="entry name" value="Thioredoxin-like_sf"/>
</dbReference>
<dbReference type="Gene3D" id="3.40.30.10">
    <property type="entry name" value="Glutaredoxin"/>
    <property type="match status" value="1"/>
</dbReference>
<evidence type="ECO:0000313" key="5">
    <source>
        <dbReference type="Proteomes" id="UP000799772"/>
    </source>
</evidence>
<protein>
    <submittedName>
        <fullName evidence="4">Thioredoxin-domain-containing protein</fullName>
    </submittedName>
</protein>
<dbReference type="OrthoDB" id="19690at2759"/>
<proteinExistence type="inferred from homology"/>
<comment type="caution">
    <text evidence="4">The sequence shown here is derived from an EMBL/GenBank/DDBJ whole genome shotgun (WGS) entry which is preliminary data.</text>
</comment>
<evidence type="ECO:0000256" key="2">
    <source>
        <dbReference type="ARBA" id="ARBA00023157"/>
    </source>
</evidence>
<dbReference type="PANTHER" id="PTHR46115">
    <property type="entry name" value="THIOREDOXIN-LIKE PROTEIN 1"/>
    <property type="match status" value="1"/>
</dbReference>
<reference evidence="4" key="1">
    <citation type="journal article" date="2020" name="Stud. Mycol.">
        <title>101 Dothideomycetes genomes: a test case for predicting lifestyles and emergence of pathogens.</title>
        <authorList>
            <person name="Haridas S."/>
            <person name="Albert R."/>
            <person name="Binder M."/>
            <person name="Bloem J."/>
            <person name="Labutti K."/>
            <person name="Salamov A."/>
            <person name="Andreopoulos B."/>
            <person name="Baker S."/>
            <person name="Barry K."/>
            <person name="Bills G."/>
            <person name="Bluhm B."/>
            <person name="Cannon C."/>
            <person name="Castanera R."/>
            <person name="Culley D."/>
            <person name="Daum C."/>
            <person name="Ezra D."/>
            <person name="Gonzalez J."/>
            <person name="Henrissat B."/>
            <person name="Kuo A."/>
            <person name="Liang C."/>
            <person name="Lipzen A."/>
            <person name="Lutzoni F."/>
            <person name="Magnuson J."/>
            <person name="Mondo S."/>
            <person name="Nolan M."/>
            <person name="Ohm R."/>
            <person name="Pangilinan J."/>
            <person name="Park H.-J."/>
            <person name="Ramirez L."/>
            <person name="Alfaro M."/>
            <person name="Sun H."/>
            <person name="Tritt A."/>
            <person name="Yoshinaga Y."/>
            <person name="Zwiers L.-H."/>
            <person name="Turgeon B."/>
            <person name="Goodwin S."/>
            <person name="Spatafora J."/>
            <person name="Crous P."/>
            <person name="Grigoriev I."/>
        </authorList>
    </citation>
    <scope>NUCLEOTIDE SEQUENCE</scope>
    <source>
        <strain evidence="4">CBS 133067</strain>
    </source>
</reference>
<organism evidence="4 5">
    <name type="scientific">Rhizodiscina lignyota</name>
    <dbReference type="NCBI Taxonomy" id="1504668"/>
    <lineage>
        <taxon>Eukaryota</taxon>
        <taxon>Fungi</taxon>
        <taxon>Dikarya</taxon>
        <taxon>Ascomycota</taxon>
        <taxon>Pezizomycotina</taxon>
        <taxon>Dothideomycetes</taxon>
        <taxon>Pleosporomycetidae</taxon>
        <taxon>Aulographales</taxon>
        <taxon>Rhizodiscinaceae</taxon>
        <taxon>Rhizodiscina</taxon>
    </lineage>
</organism>
<name>A0A9P4M8T2_9PEZI</name>
<dbReference type="InterPro" id="IPR005746">
    <property type="entry name" value="Thioredoxin"/>
</dbReference>
<dbReference type="Pfam" id="PF00085">
    <property type="entry name" value="Thioredoxin"/>
    <property type="match status" value="1"/>
</dbReference>
<feature type="domain" description="Thioredoxin" evidence="3">
    <location>
        <begin position="1"/>
        <end position="108"/>
    </location>
</feature>
<evidence type="ECO:0000313" key="4">
    <source>
        <dbReference type="EMBL" id="KAF2101380.1"/>
    </source>
</evidence>
<dbReference type="FunFam" id="3.40.30.10:FF:000245">
    <property type="entry name" value="Thioredoxin"/>
    <property type="match status" value="1"/>
</dbReference>
<comment type="similarity">
    <text evidence="1">Belongs to the thioredoxin family.</text>
</comment>
<evidence type="ECO:0000259" key="3">
    <source>
        <dbReference type="PROSITE" id="PS51352"/>
    </source>
</evidence>
<keyword evidence="2" id="KW-1015">Disulfide bond</keyword>
<dbReference type="SUPFAM" id="SSF52833">
    <property type="entry name" value="Thioredoxin-like"/>
    <property type="match status" value="1"/>
</dbReference>
<sequence length="190" mass="19778">MAPTHISSTNQFNSLLSSNTYVIVDFYADWCGPCKTIAPIFEQLAATHTAAGKLAFCKVDVDAHQDIARKHGVSAMPTFLVFKNSAVANTIRGANPPALKSAVEAAARDAKTGPARQSVAFSSKGHVLGAGGSGAASGQSAARRGADALLTGTGFADTMVRFVALYFTSLFSLDAYASARDSPFSVRTGR</sequence>
<dbReference type="NCBIfam" id="TIGR01068">
    <property type="entry name" value="thioredoxin"/>
    <property type="match status" value="1"/>
</dbReference>
<dbReference type="InterPro" id="IPR013766">
    <property type="entry name" value="Thioredoxin_domain"/>
</dbReference>
<dbReference type="PROSITE" id="PS51352">
    <property type="entry name" value="THIOREDOXIN_2"/>
    <property type="match status" value="1"/>
</dbReference>
<dbReference type="EMBL" id="ML978123">
    <property type="protein sequence ID" value="KAF2101380.1"/>
    <property type="molecule type" value="Genomic_DNA"/>
</dbReference>
<evidence type="ECO:0000256" key="1">
    <source>
        <dbReference type="ARBA" id="ARBA00008987"/>
    </source>
</evidence>
<dbReference type="GO" id="GO:0015035">
    <property type="term" value="F:protein-disulfide reductase activity"/>
    <property type="evidence" value="ECO:0007669"/>
    <property type="project" value="InterPro"/>
</dbReference>
<dbReference type="PROSITE" id="PS00194">
    <property type="entry name" value="THIOREDOXIN_1"/>
    <property type="match status" value="1"/>
</dbReference>
<gene>
    <name evidence="4" type="ORF">NA57DRAFT_72824</name>
</gene>
<dbReference type="CDD" id="cd02947">
    <property type="entry name" value="TRX_family"/>
    <property type="match status" value="1"/>
</dbReference>
<keyword evidence="5" id="KW-1185">Reference proteome</keyword>
<accession>A0A9P4M8T2</accession>
<dbReference type="PRINTS" id="PR00421">
    <property type="entry name" value="THIOREDOXIN"/>
</dbReference>
<dbReference type="InterPro" id="IPR017937">
    <property type="entry name" value="Thioredoxin_CS"/>
</dbReference>
<dbReference type="AlphaFoldDB" id="A0A9P4M8T2"/>
<dbReference type="Proteomes" id="UP000799772">
    <property type="component" value="Unassembled WGS sequence"/>
</dbReference>